<keyword evidence="3" id="KW-1185">Reference proteome</keyword>
<gene>
    <name evidence="1" type="ORF">GSOID_T00017990001</name>
    <name evidence="2" type="ORF">GSOID_T00020592001</name>
</gene>
<reference evidence="1" key="1">
    <citation type="journal article" date="2010" name="Science">
        <title>Plasticity of animal genome architecture unmasked by rapid evolution of a pelagic tunicate.</title>
        <authorList>
            <person name="Denoeud F."/>
            <person name="Henriet S."/>
            <person name="Mungpakdee S."/>
            <person name="Aury J.M."/>
            <person name="Da Silva C."/>
            <person name="Brinkmann H."/>
            <person name="Mikhaleva J."/>
            <person name="Olsen L.C."/>
            <person name="Jubin C."/>
            <person name="Canestro C."/>
            <person name="Bouquet J.M."/>
            <person name="Danks G."/>
            <person name="Poulain J."/>
            <person name="Campsteijn C."/>
            <person name="Adamski M."/>
            <person name="Cross I."/>
            <person name="Yadetie F."/>
            <person name="Muffato M."/>
            <person name="Louis A."/>
            <person name="Butcher S."/>
            <person name="Tsagkogeorga G."/>
            <person name="Konrad A."/>
            <person name="Singh S."/>
            <person name="Jensen M.F."/>
            <person name="Cong E.H."/>
            <person name="Eikeseth-Otteraa H."/>
            <person name="Noel B."/>
            <person name="Anthouard V."/>
            <person name="Porcel B.M."/>
            <person name="Kachouri-Lafond R."/>
            <person name="Nishino A."/>
            <person name="Ugolini M."/>
            <person name="Chourrout P."/>
            <person name="Nishida H."/>
            <person name="Aasland R."/>
            <person name="Huzurbazar S."/>
            <person name="Westhof E."/>
            <person name="Delsuc F."/>
            <person name="Lehrach H."/>
            <person name="Reinhardt R."/>
            <person name="Weissenbach J."/>
            <person name="Roy S.W."/>
            <person name="Artiguenave F."/>
            <person name="Postlethwait J.H."/>
            <person name="Manak J.R."/>
            <person name="Thompson E.M."/>
            <person name="Jaillon O."/>
            <person name="Du Pasquier L."/>
            <person name="Boudinot P."/>
            <person name="Liberles D.A."/>
            <person name="Volff J.N."/>
            <person name="Philippe H."/>
            <person name="Lenhard B."/>
            <person name="Roest Crollius H."/>
            <person name="Wincker P."/>
            <person name="Chourrout D."/>
        </authorList>
    </citation>
    <scope>NUCLEOTIDE SEQUENCE [LARGE SCALE GENOMIC DNA]</scope>
</reference>
<dbReference type="Proteomes" id="UP000011014">
    <property type="component" value="Unassembled WGS sequence"/>
</dbReference>
<proteinExistence type="predicted"/>
<accession>E4XQN7</accession>
<protein>
    <submittedName>
        <fullName evidence="1">Uncharacterized protein</fullName>
    </submittedName>
</protein>
<dbReference type="InParanoid" id="E4XQN7"/>
<evidence type="ECO:0000313" key="2">
    <source>
        <dbReference type="EMBL" id="CBY39990.1"/>
    </source>
</evidence>
<dbReference type="EMBL" id="FN655728">
    <property type="protein sequence ID" value="CBY39990.1"/>
    <property type="molecule type" value="Genomic_DNA"/>
</dbReference>
<dbReference type="AlphaFoldDB" id="E4XQN7"/>
<evidence type="ECO:0000313" key="1">
    <source>
        <dbReference type="EMBL" id="CBY12123.1"/>
    </source>
</evidence>
<name>E4XQN7_OIKDI</name>
<evidence type="ECO:0000313" key="3">
    <source>
        <dbReference type="Proteomes" id="UP000001307"/>
    </source>
</evidence>
<dbReference type="Proteomes" id="UP000001307">
    <property type="component" value="Unassembled WGS sequence"/>
</dbReference>
<sequence length="101" mass="11797">MSWFSLDAISRNGELKIYWRINSEVFANYNGQTKQLSFYETVPASIRNRSKLTMNEDGRWAELRIKAITAQDEGMKISTEMHYDGYFDEQAVVVPSTRDDY</sequence>
<dbReference type="EMBL" id="FN653107">
    <property type="protein sequence ID" value="CBY12123.1"/>
    <property type="molecule type" value="Genomic_DNA"/>
</dbReference>
<organism evidence="1">
    <name type="scientific">Oikopleura dioica</name>
    <name type="common">Tunicate</name>
    <dbReference type="NCBI Taxonomy" id="34765"/>
    <lineage>
        <taxon>Eukaryota</taxon>
        <taxon>Metazoa</taxon>
        <taxon>Chordata</taxon>
        <taxon>Tunicata</taxon>
        <taxon>Appendicularia</taxon>
        <taxon>Copelata</taxon>
        <taxon>Oikopleuridae</taxon>
        <taxon>Oikopleura</taxon>
    </lineage>
</organism>